<reference evidence="4" key="1">
    <citation type="submission" date="2025-08" db="UniProtKB">
        <authorList>
            <consortium name="RefSeq"/>
        </authorList>
    </citation>
    <scope>IDENTIFICATION</scope>
    <source>
        <tissue evidence="4">Blood</tissue>
    </source>
</reference>
<dbReference type="PANTHER" id="PTHR35449:SF1">
    <property type="entry name" value="PROTEIN SIX6OS1"/>
    <property type="match status" value="1"/>
</dbReference>
<dbReference type="AlphaFoldDB" id="A0AA97KSC2"/>
<dbReference type="KEGG" id="emc:129324701"/>
<name>A0AA97KSC2_EUBMA</name>
<dbReference type="PANTHER" id="PTHR35449">
    <property type="entry name" value="PROTEIN SIX6OS1"/>
    <property type="match status" value="1"/>
</dbReference>
<dbReference type="Pfam" id="PF15676">
    <property type="entry name" value="S6OS1"/>
    <property type="match status" value="2"/>
</dbReference>
<feature type="compositionally biased region" description="Basic residues" evidence="2">
    <location>
        <begin position="24"/>
        <end position="33"/>
    </location>
</feature>
<accession>A0AA97KSC2</accession>
<protein>
    <submittedName>
        <fullName evidence="4">Protein SIX6OS1</fullName>
    </submittedName>
</protein>
<dbReference type="GeneID" id="129324701"/>
<sequence>MGRPGLLDRSSARPPLSYRAPVQRVRRNLRRARGGGNGTPEAPKRPASKKSTGSVWKKYHYKMNDDVLSTLDKLVLQFVFKLEQESYRKEHVRQQIQIHTGNVVGKKGKVCWLQEEINKNDEVIVGLQRNNSSKENCNVWKPTYMILNKHEDYLQRELQNGMDATEKDKKMYQDYMNQYEETFKQHQAKYLGMPVVQKNMEFKEIQNRVLKLSELVKQKESEIMDLQEPGPFQSLSYWASQIASLRQNTKETLQHAAVLRQQSLELEKTAEELEKKMNSFRQKLERITEDQNHSEVGQEKSEKNHETRKEFDPSLLKMGVQPHLLNEECQKYKPLHFPIISQKSIWSIPTLKPLHQQPETDVQEKENSARLSAVTSIYFSHVENETQKCNDTTETYNAKAAQVTSMTSLQKETQFSAMFHVVDGQTECSIKSVGHNSASGDEHAENFPRTPELNLSVKTPESNEAPFELLQTENEGSRSKSPGFCFLSSFNAKSPGFNFFESSAFGAEQSPDHQIGKNYSAGNLNPVSPHESIGDLFGKMESEDSFAFSFPSCSSVQIFQDGKDNFSFPFAFGSQPASQKGFQSSSQSKKAFSLF</sequence>
<dbReference type="RefSeq" id="XP_054828048.1">
    <property type="nucleotide sequence ID" value="XM_054972073.1"/>
</dbReference>
<keyword evidence="3" id="KW-1185">Reference proteome</keyword>
<dbReference type="GO" id="GO:0048477">
    <property type="term" value="P:oogenesis"/>
    <property type="evidence" value="ECO:0007669"/>
    <property type="project" value="TreeGrafter"/>
</dbReference>
<dbReference type="CTD" id="109284745"/>
<dbReference type="GO" id="GO:0010705">
    <property type="term" value="P:meiotic DNA double-strand break processing involved in reciprocal meiotic recombination"/>
    <property type="evidence" value="ECO:0007669"/>
    <property type="project" value="TreeGrafter"/>
</dbReference>
<evidence type="ECO:0000256" key="1">
    <source>
        <dbReference type="SAM" id="Coils"/>
    </source>
</evidence>
<gene>
    <name evidence="4" type="primary">C2H14orf39</name>
</gene>
<evidence type="ECO:0000256" key="2">
    <source>
        <dbReference type="SAM" id="MobiDB-lite"/>
    </source>
</evidence>
<dbReference type="Proteomes" id="UP001190640">
    <property type="component" value="Chromosome 2"/>
</dbReference>
<dbReference type="InterPro" id="IPR031380">
    <property type="entry name" value="SIX6OS1"/>
</dbReference>
<keyword evidence="1" id="KW-0175">Coiled coil</keyword>
<organism evidence="3 4">
    <name type="scientific">Eublepharis macularius</name>
    <name type="common">Leopard gecko</name>
    <name type="synonym">Cyrtodactylus macularius</name>
    <dbReference type="NCBI Taxonomy" id="481883"/>
    <lineage>
        <taxon>Eukaryota</taxon>
        <taxon>Metazoa</taxon>
        <taxon>Chordata</taxon>
        <taxon>Craniata</taxon>
        <taxon>Vertebrata</taxon>
        <taxon>Euteleostomi</taxon>
        <taxon>Lepidosauria</taxon>
        <taxon>Squamata</taxon>
        <taxon>Bifurcata</taxon>
        <taxon>Gekkota</taxon>
        <taxon>Eublepharidae</taxon>
        <taxon>Eublepharinae</taxon>
        <taxon>Eublepharis</taxon>
    </lineage>
</organism>
<feature type="region of interest" description="Disordered" evidence="2">
    <location>
        <begin position="575"/>
        <end position="595"/>
    </location>
</feature>
<dbReference type="GO" id="GO:0007129">
    <property type="term" value="P:homologous chromosome pairing at meiosis"/>
    <property type="evidence" value="ECO:0007669"/>
    <property type="project" value="TreeGrafter"/>
</dbReference>
<proteinExistence type="predicted"/>
<feature type="region of interest" description="Disordered" evidence="2">
    <location>
        <begin position="1"/>
        <end position="53"/>
    </location>
</feature>
<dbReference type="GO" id="GO:0007283">
    <property type="term" value="P:spermatogenesis"/>
    <property type="evidence" value="ECO:0007669"/>
    <property type="project" value="TreeGrafter"/>
</dbReference>
<feature type="region of interest" description="Disordered" evidence="2">
    <location>
        <begin position="432"/>
        <end position="462"/>
    </location>
</feature>
<dbReference type="GO" id="GO:0000801">
    <property type="term" value="C:central element"/>
    <property type="evidence" value="ECO:0007669"/>
    <property type="project" value="TreeGrafter"/>
</dbReference>
<feature type="region of interest" description="Disordered" evidence="2">
    <location>
        <begin position="286"/>
        <end position="311"/>
    </location>
</feature>
<evidence type="ECO:0000313" key="3">
    <source>
        <dbReference type="Proteomes" id="UP001190640"/>
    </source>
</evidence>
<feature type="compositionally biased region" description="Low complexity" evidence="2">
    <location>
        <begin position="578"/>
        <end position="595"/>
    </location>
</feature>
<feature type="coiled-coil region" evidence="1">
    <location>
        <begin position="162"/>
        <end position="222"/>
    </location>
</feature>
<evidence type="ECO:0000313" key="4">
    <source>
        <dbReference type="RefSeq" id="XP_054828048.1"/>
    </source>
</evidence>